<organism evidence="3">
    <name type="scientific">uncultured Sulfurovum sp</name>
    <dbReference type="NCBI Taxonomy" id="269237"/>
    <lineage>
        <taxon>Bacteria</taxon>
        <taxon>Pseudomonadati</taxon>
        <taxon>Campylobacterota</taxon>
        <taxon>Epsilonproteobacteria</taxon>
        <taxon>Campylobacterales</taxon>
        <taxon>Sulfurovaceae</taxon>
        <taxon>Sulfurovum</taxon>
        <taxon>environmental samples</taxon>
    </lineage>
</organism>
<proteinExistence type="predicted"/>
<dbReference type="PANTHER" id="PTHR33258">
    <property type="entry name" value="TRANSPOSASE INSL FOR INSERTION SEQUENCE ELEMENT IS186A-RELATED"/>
    <property type="match status" value="1"/>
</dbReference>
<dbReference type="GO" id="GO:0003677">
    <property type="term" value="F:DNA binding"/>
    <property type="evidence" value="ECO:0007669"/>
    <property type="project" value="InterPro"/>
</dbReference>
<sequence length="359" mass="41696">MSDWSHLDYKKHTSKKELECKNKKDNGKQLGYDLQTTIAVSDKSGEPIAPLVHNLKTSKKVYSTYNDNIDIKKTHLEELSSRVNSIKEELATDKKIVHIVDRESDSVAFMRELNKDKALFLLRVKKTSSVFYLKEEKSYKQGELAKKLGLGKLVKTIKYQKKQVKIYVNSCEVEVRRDAIKTTISKDGKKKYTKIEGKAVKARFIVERLVDEKNNIVAEWLLITNVLDTKVSAQTLATWYYYRWKIESYFKLLKSSGFNLEEWQQKEPIALFKRLLVVSLSCLFVWKVANDSSHNAKEIKDFLVLLSGRVIERGKEFTLPALLAGLESYLQMMDVMLFFSHEELLDMHKKLTDLLEMDF</sequence>
<feature type="domain" description="Transposase IS4-like" evidence="2">
    <location>
        <begin position="89"/>
        <end position="279"/>
    </location>
</feature>
<dbReference type="Pfam" id="PF01609">
    <property type="entry name" value="DDE_Tnp_1"/>
    <property type="match status" value="1"/>
</dbReference>
<dbReference type="AlphaFoldDB" id="A0A6S6TFJ2"/>
<dbReference type="GO" id="GO:0004803">
    <property type="term" value="F:transposase activity"/>
    <property type="evidence" value="ECO:0007669"/>
    <property type="project" value="InterPro"/>
</dbReference>
<feature type="coiled-coil region" evidence="1">
    <location>
        <begin position="69"/>
        <end position="96"/>
    </location>
</feature>
<dbReference type="GO" id="GO:0006313">
    <property type="term" value="P:DNA transposition"/>
    <property type="evidence" value="ECO:0007669"/>
    <property type="project" value="InterPro"/>
</dbReference>
<protein>
    <recommendedName>
        <fullName evidence="2">Transposase IS4-like domain-containing protein</fullName>
    </recommendedName>
</protein>
<dbReference type="PANTHER" id="PTHR33258:SF1">
    <property type="entry name" value="TRANSPOSASE INSL FOR INSERTION SEQUENCE ELEMENT IS186A-RELATED"/>
    <property type="match status" value="1"/>
</dbReference>
<dbReference type="Gene3D" id="3.90.350.10">
    <property type="entry name" value="Transposase Inhibitor Protein From Tn5, Chain A, domain 1"/>
    <property type="match status" value="1"/>
</dbReference>
<evidence type="ECO:0000313" key="3">
    <source>
        <dbReference type="EMBL" id="CAA6813814.1"/>
    </source>
</evidence>
<accession>A0A6S6TFJ2</accession>
<keyword evidence="1" id="KW-0175">Coiled coil</keyword>
<dbReference type="InterPro" id="IPR002559">
    <property type="entry name" value="Transposase_11"/>
</dbReference>
<dbReference type="SUPFAM" id="SSF53098">
    <property type="entry name" value="Ribonuclease H-like"/>
    <property type="match status" value="1"/>
</dbReference>
<reference evidence="3" key="1">
    <citation type="submission" date="2020-01" db="EMBL/GenBank/DDBJ databases">
        <authorList>
            <person name="Meier V. D."/>
            <person name="Meier V D."/>
        </authorList>
    </citation>
    <scope>NUCLEOTIDE SEQUENCE</scope>
    <source>
        <strain evidence="3">HLG_WM_MAG_04</strain>
    </source>
</reference>
<dbReference type="EMBL" id="CACVAX010000039">
    <property type="protein sequence ID" value="CAA6813814.1"/>
    <property type="molecule type" value="Genomic_DNA"/>
</dbReference>
<evidence type="ECO:0000259" key="2">
    <source>
        <dbReference type="Pfam" id="PF01609"/>
    </source>
</evidence>
<name>A0A6S6TFJ2_9BACT</name>
<evidence type="ECO:0000256" key="1">
    <source>
        <dbReference type="SAM" id="Coils"/>
    </source>
</evidence>
<gene>
    <name evidence="3" type="ORF">HELGO_WM6567</name>
</gene>
<dbReference type="InterPro" id="IPR012337">
    <property type="entry name" value="RNaseH-like_sf"/>
</dbReference>